<dbReference type="RefSeq" id="WP_351962817.1">
    <property type="nucleotide sequence ID" value="NZ_JBEOZM010000067.1"/>
</dbReference>
<dbReference type="Proteomes" id="UP001490365">
    <property type="component" value="Unassembled WGS sequence"/>
</dbReference>
<organism evidence="6 7">
    <name type="scientific">Streptomyces sp. 900105755</name>
    <dbReference type="NCBI Taxonomy" id="3154389"/>
    <lineage>
        <taxon>Bacteria</taxon>
        <taxon>Bacillati</taxon>
        <taxon>Actinomycetota</taxon>
        <taxon>Actinomycetes</taxon>
        <taxon>Kitasatosporales</taxon>
        <taxon>Streptomycetaceae</taxon>
        <taxon>Streptomyces</taxon>
    </lineage>
</organism>
<dbReference type="InterPro" id="IPR003331">
    <property type="entry name" value="UDP_GlcNAc_Epimerase_2_dom"/>
</dbReference>
<reference evidence="6 7" key="1">
    <citation type="submission" date="2024-06" db="EMBL/GenBank/DDBJ databases">
        <title>The Natural Products Discovery Center: Release of the First 8490 Sequenced Strains for Exploring Actinobacteria Biosynthetic Diversity.</title>
        <authorList>
            <person name="Kalkreuter E."/>
            <person name="Kautsar S.A."/>
            <person name="Yang D."/>
            <person name="Bader C.D."/>
            <person name="Teijaro C.N."/>
            <person name="Fluegel L."/>
            <person name="Davis C.M."/>
            <person name="Simpson J.R."/>
            <person name="Lauterbach L."/>
            <person name="Steele A.D."/>
            <person name="Gui C."/>
            <person name="Meng S."/>
            <person name="Li G."/>
            <person name="Viehrig K."/>
            <person name="Ye F."/>
            <person name="Su P."/>
            <person name="Kiefer A.F."/>
            <person name="Nichols A."/>
            <person name="Cepeda A.J."/>
            <person name="Yan W."/>
            <person name="Fan B."/>
            <person name="Jiang Y."/>
            <person name="Adhikari A."/>
            <person name="Zheng C.-J."/>
            <person name="Schuster L."/>
            <person name="Cowan T.M."/>
            <person name="Smanski M.J."/>
            <person name="Chevrette M.G."/>
            <person name="De Carvalho L.P.S."/>
            <person name="Shen B."/>
        </authorList>
    </citation>
    <scope>NUCLEOTIDE SEQUENCE [LARGE SCALE GENOMIC DNA]</scope>
    <source>
        <strain evidence="6 7">NPDC001694</strain>
    </source>
</reference>
<dbReference type="PANTHER" id="PTHR43174">
    <property type="entry name" value="UDP-N-ACETYLGLUCOSAMINE 2-EPIMERASE"/>
    <property type="match status" value="1"/>
</dbReference>
<dbReference type="GO" id="GO:0008761">
    <property type="term" value="F:UDP-N-acetylglucosamine 2-epimerase activity"/>
    <property type="evidence" value="ECO:0007669"/>
    <property type="project" value="UniProtKB-EC"/>
</dbReference>
<dbReference type="EC" id="5.1.3.14" evidence="3"/>
<keyword evidence="1 4" id="KW-0413">Isomerase</keyword>
<keyword evidence="7" id="KW-1185">Reference proteome</keyword>
<dbReference type="SUPFAM" id="SSF53756">
    <property type="entry name" value="UDP-Glycosyltransferase/glycogen phosphorylase"/>
    <property type="match status" value="1"/>
</dbReference>
<dbReference type="PANTHER" id="PTHR43174:SF2">
    <property type="entry name" value="UDP-N-ACETYLGLUCOSAMINE 2-EPIMERASE"/>
    <property type="match status" value="1"/>
</dbReference>
<sequence>MRTVSVVIGTRPEAIKMAPVIRALQAHPGLDPVVISTGQHRQMLDETLDAFGLAADIDLQVMAPRQTLSQVTARILNGLEARLPGLGADALLVHGDTATTLAGALAGFHHGVPVVHVEAGLRSGELSSPFPEEGNRRLVGQISALHLAPTPANRANLLCEGIPDETIVVTGNTVIDALRWAGEHAVEYGDPALRDLDEDPRRIVLASAHRRDAWPQLAEIAAAFRRIADEPCTRVVIPLHRNPAVRQAILPVVAGHPDITVTDPLPYLSFMKLLKRADLIVSDSSGAQEEGPALGKPTLVLSEVTERSEAVVAGTAKLVGKTTERIVAATLELLRDPVAYDRMAGAANPYGDGRAARRTVDAVACFLGLGDRPEPFVPETPVDQFAAELARSADYERHAPQPTL</sequence>
<protein>
    <recommendedName>
        <fullName evidence="3">UDP-N-acetylglucosamine 2-epimerase (non-hydrolyzing)</fullName>
        <ecNumber evidence="3">5.1.3.14</ecNumber>
    </recommendedName>
</protein>
<name>A0ABV1TX45_9ACTN</name>
<evidence type="ECO:0000313" key="6">
    <source>
        <dbReference type="EMBL" id="MER6274618.1"/>
    </source>
</evidence>
<comment type="similarity">
    <text evidence="2 4">Belongs to the UDP-N-acetylglucosamine 2-epimerase family.</text>
</comment>
<dbReference type="Pfam" id="PF02350">
    <property type="entry name" value="Epimerase_2"/>
    <property type="match status" value="1"/>
</dbReference>
<evidence type="ECO:0000313" key="7">
    <source>
        <dbReference type="Proteomes" id="UP001490365"/>
    </source>
</evidence>
<dbReference type="CDD" id="cd03786">
    <property type="entry name" value="GTB_UDP-GlcNAc_2-Epimerase"/>
    <property type="match status" value="1"/>
</dbReference>
<dbReference type="EMBL" id="JBEOZM010000067">
    <property type="protein sequence ID" value="MER6274618.1"/>
    <property type="molecule type" value="Genomic_DNA"/>
</dbReference>
<gene>
    <name evidence="6" type="primary">wecB</name>
    <name evidence="6" type="ORF">ABT211_46540</name>
</gene>
<accession>A0ABV1TX45</accession>
<dbReference type="InterPro" id="IPR029767">
    <property type="entry name" value="WecB-like"/>
</dbReference>
<evidence type="ECO:0000256" key="1">
    <source>
        <dbReference type="ARBA" id="ARBA00023235"/>
    </source>
</evidence>
<proteinExistence type="inferred from homology"/>
<evidence type="ECO:0000259" key="5">
    <source>
        <dbReference type="Pfam" id="PF02350"/>
    </source>
</evidence>
<feature type="domain" description="UDP-N-acetylglucosamine 2-epimerase" evidence="5">
    <location>
        <begin position="22"/>
        <end position="363"/>
    </location>
</feature>
<evidence type="ECO:0000256" key="2">
    <source>
        <dbReference type="ARBA" id="ARBA00038209"/>
    </source>
</evidence>
<dbReference type="NCBIfam" id="TIGR00236">
    <property type="entry name" value="wecB"/>
    <property type="match status" value="1"/>
</dbReference>
<evidence type="ECO:0000256" key="3">
    <source>
        <dbReference type="ARBA" id="ARBA00038858"/>
    </source>
</evidence>
<comment type="caution">
    <text evidence="6">The sequence shown here is derived from an EMBL/GenBank/DDBJ whole genome shotgun (WGS) entry which is preliminary data.</text>
</comment>
<dbReference type="Gene3D" id="3.40.50.2000">
    <property type="entry name" value="Glycogen Phosphorylase B"/>
    <property type="match status" value="2"/>
</dbReference>
<evidence type="ECO:0000256" key="4">
    <source>
        <dbReference type="RuleBase" id="RU003513"/>
    </source>
</evidence>